<dbReference type="PANTHER" id="PTHR43427">
    <property type="entry name" value="CHLORIDE CHANNEL PROTEIN CLC-E"/>
    <property type="match status" value="1"/>
</dbReference>
<comment type="subcellular location">
    <subcellularLocation>
        <location evidence="1">Membrane</location>
        <topology evidence="1">Multi-pass membrane protein</topology>
    </subcellularLocation>
</comment>
<dbReference type="Pfam" id="PF00654">
    <property type="entry name" value="Voltage_CLC"/>
    <property type="match status" value="1"/>
</dbReference>
<keyword evidence="3 10" id="KW-0812">Transmembrane</keyword>
<organism evidence="11">
    <name type="scientific">hydrothermal vent metagenome</name>
    <dbReference type="NCBI Taxonomy" id="652676"/>
    <lineage>
        <taxon>unclassified sequences</taxon>
        <taxon>metagenomes</taxon>
        <taxon>ecological metagenomes</taxon>
    </lineage>
</organism>
<dbReference type="SUPFAM" id="SSF81340">
    <property type="entry name" value="Clc chloride channel"/>
    <property type="match status" value="1"/>
</dbReference>
<evidence type="ECO:0000256" key="4">
    <source>
        <dbReference type="ARBA" id="ARBA00022989"/>
    </source>
</evidence>
<evidence type="ECO:0000256" key="10">
    <source>
        <dbReference type="SAM" id="Phobius"/>
    </source>
</evidence>
<accession>A0A3B0TPF0</accession>
<evidence type="ECO:0000256" key="7">
    <source>
        <dbReference type="ARBA" id="ARBA00023173"/>
    </source>
</evidence>
<feature type="transmembrane region" description="Helical" evidence="10">
    <location>
        <begin position="78"/>
        <end position="101"/>
    </location>
</feature>
<name>A0A3B0TPF0_9ZZZZ</name>
<feature type="transmembrane region" description="Helical" evidence="10">
    <location>
        <begin position="381"/>
        <end position="407"/>
    </location>
</feature>
<feature type="transmembrane region" description="Helical" evidence="10">
    <location>
        <begin position="252"/>
        <end position="271"/>
    </location>
</feature>
<dbReference type="PRINTS" id="PR00762">
    <property type="entry name" value="CLCHANNEL"/>
</dbReference>
<evidence type="ECO:0000256" key="6">
    <source>
        <dbReference type="ARBA" id="ARBA00023136"/>
    </source>
</evidence>
<keyword evidence="8" id="KW-0868">Chloride</keyword>
<reference evidence="11" key="1">
    <citation type="submission" date="2018-06" db="EMBL/GenBank/DDBJ databases">
        <authorList>
            <person name="Zhirakovskaya E."/>
        </authorList>
    </citation>
    <scope>NUCLEOTIDE SEQUENCE</scope>
</reference>
<evidence type="ECO:0000256" key="9">
    <source>
        <dbReference type="ARBA" id="ARBA00023303"/>
    </source>
</evidence>
<keyword evidence="7" id="KW-0869">Chloride channel</keyword>
<protein>
    <submittedName>
        <fullName evidence="11">Chloride channel protein</fullName>
    </submittedName>
</protein>
<feature type="transmembrane region" description="Helical" evidence="10">
    <location>
        <begin position="212"/>
        <end position="231"/>
    </location>
</feature>
<feature type="transmembrane region" description="Helical" evidence="10">
    <location>
        <begin position="291"/>
        <end position="312"/>
    </location>
</feature>
<proteinExistence type="predicted"/>
<dbReference type="GO" id="GO:0005254">
    <property type="term" value="F:chloride channel activity"/>
    <property type="evidence" value="ECO:0007669"/>
    <property type="project" value="UniProtKB-KW"/>
</dbReference>
<dbReference type="Gene3D" id="1.10.3080.10">
    <property type="entry name" value="Clc chloride channel"/>
    <property type="match status" value="1"/>
</dbReference>
<keyword evidence="2" id="KW-0813">Transport</keyword>
<keyword evidence="9" id="KW-0407">Ion channel</keyword>
<feature type="transmembrane region" description="Helical" evidence="10">
    <location>
        <begin position="355"/>
        <end position="374"/>
    </location>
</feature>
<dbReference type="InterPro" id="IPR014743">
    <property type="entry name" value="Cl-channel_core"/>
</dbReference>
<keyword evidence="5" id="KW-0406">Ion transport</keyword>
<dbReference type="EMBL" id="UOEO01000084">
    <property type="protein sequence ID" value="VAW18113.1"/>
    <property type="molecule type" value="Genomic_DNA"/>
</dbReference>
<dbReference type="PANTHER" id="PTHR43427:SF6">
    <property type="entry name" value="CHLORIDE CHANNEL PROTEIN CLC-E"/>
    <property type="match status" value="1"/>
</dbReference>
<feature type="transmembrane region" description="Helical" evidence="10">
    <location>
        <begin position="324"/>
        <end position="343"/>
    </location>
</feature>
<evidence type="ECO:0000256" key="3">
    <source>
        <dbReference type="ARBA" id="ARBA00022692"/>
    </source>
</evidence>
<feature type="transmembrane region" description="Helical" evidence="10">
    <location>
        <begin position="177"/>
        <end position="200"/>
    </location>
</feature>
<evidence type="ECO:0000256" key="1">
    <source>
        <dbReference type="ARBA" id="ARBA00004141"/>
    </source>
</evidence>
<feature type="transmembrane region" description="Helical" evidence="10">
    <location>
        <begin position="413"/>
        <end position="434"/>
    </location>
</feature>
<keyword evidence="6 10" id="KW-0472">Membrane</keyword>
<dbReference type="InterPro" id="IPR050368">
    <property type="entry name" value="ClC-type_chloride_channel"/>
</dbReference>
<evidence type="ECO:0000256" key="8">
    <source>
        <dbReference type="ARBA" id="ARBA00023214"/>
    </source>
</evidence>
<dbReference type="GO" id="GO:0034707">
    <property type="term" value="C:chloride channel complex"/>
    <property type="evidence" value="ECO:0007669"/>
    <property type="project" value="UniProtKB-KW"/>
</dbReference>
<evidence type="ECO:0000256" key="5">
    <source>
        <dbReference type="ARBA" id="ARBA00023065"/>
    </source>
</evidence>
<feature type="non-terminal residue" evidence="11">
    <location>
        <position position="486"/>
    </location>
</feature>
<feature type="transmembrane region" description="Helical" evidence="10">
    <location>
        <begin position="34"/>
        <end position="58"/>
    </location>
</feature>
<dbReference type="AlphaFoldDB" id="A0A3B0TPF0"/>
<evidence type="ECO:0000313" key="11">
    <source>
        <dbReference type="EMBL" id="VAW18113.1"/>
    </source>
</evidence>
<dbReference type="CDD" id="cd00400">
    <property type="entry name" value="Voltage_gated_ClC"/>
    <property type="match status" value="1"/>
</dbReference>
<dbReference type="InterPro" id="IPR001807">
    <property type="entry name" value="ClC"/>
</dbReference>
<gene>
    <name evidence="11" type="ORF">MNBD_ALPHA12-2335</name>
</gene>
<keyword evidence="4 10" id="KW-1133">Transmembrane helix</keyword>
<sequence length="486" mass="51713">MKSARVGLRQIYYVLFRWVRPNLDSFLRLQKPKLWALAILAGLAGSVVAILFRHLIGAFQWLWTGTMSEVFLGRLSEIPWWIVVAAPTAGGLLVGAILHFWGPGERAGGVADVIEARASDSEQLSLRNASIGTLVSAITLGSGGSAGREGPVVYYAAAVAKYLFRFFELPPSARRSMLACGVAAGIAASFNSPIAGVLFAHEVILGHFSMTAFVPLVISSVIAAVVSRSWFGEAPAFILPDFQITSYLEIPAFALLGIACALVAIMFQISLMGSDWFSRRLAIPTFIRPALGGFAVGLIALVFPQVLGVGYEATDAALSNQLELGLMIMLIFAKTLASAITFGSRMGGGVFSPSLYLGAMTGGAFGMVAAGLFPQFASSEGLYAIIGMGAVAAAVLGAPISTVVMIFELTGGFTFSIALLFTVSIATGLSQAAMGRSFFFWQLHSRGVMLEEGPHTHLAQQLHVRDFTVPFKPDEEIPVFDPARYP</sequence>
<evidence type="ECO:0000256" key="2">
    <source>
        <dbReference type="ARBA" id="ARBA00022448"/>
    </source>
</evidence>